<dbReference type="PROSITE" id="PS51191">
    <property type="entry name" value="FEMABX"/>
    <property type="match status" value="1"/>
</dbReference>
<comment type="similarity">
    <text evidence="1">Belongs to the FemABX family.</text>
</comment>
<dbReference type="Pfam" id="PF02388">
    <property type="entry name" value="FemAB"/>
    <property type="match status" value="2"/>
</dbReference>
<reference evidence="7 8" key="1">
    <citation type="submission" date="2024-10" db="EMBL/GenBank/DDBJ databases">
        <title>The Natural Products Discovery Center: Release of the First 8490 Sequenced Strains for Exploring Actinobacteria Biosynthetic Diversity.</title>
        <authorList>
            <person name="Kalkreuter E."/>
            <person name="Kautsar S.A."/>
            <person name="Yang D."/>
            <person name="Bader C.D."/>
            <person name="Teijaro C.N."/>
            <person name="Fluegel L."/>
            <person name="Davis C.M."/>
            <person name="Simpson J.R."/>
            <person name="Lauterbach L."/>
            <person name="Steele A.D."/>
            <person name="Gui C."/>
            <person name="Meng S."/>
            <person name="Li G."/>
            <person name="Viehrig K."/>
            <person name="Ye F."/>
            <person name="Su P."/>
            <person name="Kiefer A.F."/>
            <person name="Nichols A."/>
            <person name="Cepeda A.J."/>
            <person name="Yan W."/>
            <person name="Fan B."/>
            <person name="Jiang Y."/>
            <person name="Adhikari A."/>
            <person name="Zheng C.-J."/>
            <person name="Schuster L."/>
            <person name="Cowan T.M."/>
            <person name="Smanski M.J."/>
            <person name="Chevrette M.G."/>
            <person name="De Carvalho L.P.S."/>
            <person name="Shen B."/>
        </authorList>
    </citation>
    <scope>NUCLEOTIDE SEQUENCE [LARGE SCALE GENOMIC DNA]</scope>
    <source>
        <strain evidence="7 8">NPDC053399</strain>
    </source>
</reference>
<dbReference type="InterPro" id="IPR050644">
    <property type="entry name" value="PG_Glycine_Bridge_Synth"/>
</dbReference>
<evidence type="ECO:0000313" key="8">
    <source>
        <dbReference type="Proteomes" id="UP001614394"/>
    </source>
</evidence>
<keyword evidence="8" id="KW-1185">Reference proteome</keyword>
<dbReference type="SUPFAM" id="SSF55729">
    <property type="entry name" value="Acyl-CoA N-acyltransferases (Nat)"/>
    <property type="match status" value="2"/>
</dbReference>
<dbReference type="InterPro" id="IPR016181">
    <property type="entry name" value="Acyl_CoA_acyltransferase"/>
</dbReference>
<dbReference type="Proteomes" id="UP001614394">
    <property type="component" value="Unassembled WGS sequence"/>
</dbReference>
<evidence type="ECO:0000256" key="6">
    <source>
        <dbReference type="ARBA" id="ARBA00023316"/>
    </source>
</evidence>
<keyword evidence="5" id="KW-0012">Acyltransferase</keyword>
<comment type="caution">
    <text evidence="7">The sequence shown here is derived from an EMBL/GenBank/DDBJ whole genome shotgun (WGS) entry which is preliminary data.</text>
</comment>
<protein>
    <submittedName>
        <fullName evidence="7">Lipid II:glycine glycyltransferase FemX</fullName>
    </submittedName>
</protein>
<evidence type="ECO:0000256" key="3">
    <source>
        <dbReference type="ARBA" id="ARBA00022960"/>
    </source>
</evidence>
<name>A0ABW8C179_9ACTN</name>
<evidence type="ECO:0000313" key="7">
    <source>
        <dbReference type="EMBL" id="MFI9099176.1"/>
    </source>
</evidence>
<accession>A0ABW8C179</accession>
<dbReference type="Gene3D" id="3.40.630.30">
    <property type="match status" value="2"/>
</dbReference>
<evidence type="ECO:0000256" key="4">
    <source>
        <dbReference type="ARBA" id="ARBA00022984"/>
    </source>
</evidence>
<sequence>MTTHQDAARNAFPGPAARLRLRPVTEDEHLEFVRRRGPRAVSFLQSPSWARVKPGWSAESLGWFDDTGAMVGSALVLYRQLPGTRRSFAYLPEGPVLDWSTPDLDRWLEPLLDHLRGTGAFAVRMGPPLPYRRWSARTLKDAVAPGRRMGDVLPDLVDPLGAAVADRLREAGWRRGGEEGANGDAQPRLIFEIPVAGRGLDDLWTGLNQEWRRNVKKAAKAGVETAVAGLEEMAAFHELLGVTERRDGFRLGRDLAYYRRQYEVLNAERPGAMRLYTARHGGELLAAHTLLVSPDGSRVWYQTGASADHRREVRPSNALQWRMLCDAHVLGASVYDMRGVPDSLDPDARSFGLLRWKLGTGGEAVETLGEWELPLQGAVNKTLHRAMNAYLARR</sequence>
<keyword evidence="3" id="KW-0133">Cell shape</keyword>
<organism evidence="7 8">
    <name type="scientific">Streptomyces fildesensis</name>
    <dbReference type="NCBI Taxonomy" id="375757"/>
    <lineage>
        <taxon>Bacteria</taxon>
        <taxon>Bacillati</taxon>
        <taxon>Actinomycetota</taxon>
        <taxon>Actinomycetes</taxon>
        <taxon>Kitasatosporales</taxon>
        <taxon>Streptomycetaceae</taxon>
        <taxon>Streptomyces</taxon>
    </lineage>
</organism>
<proteinExistence type="inferred from homology"/>
<dbReference type="EMBL" id="JBITYG010000001">
    <property type="protein sequence ID" value="MFI9099176.1"/>
    <property type="molecule type" value="Genomic_DNA"/>
</dbReference>
<keyword evidence="4" id="KW-0573">Peptidoglycan synthesis</keyword>
<dbReference type="PANTHER" id="PTHR36174:SF1">
    <property type="entry name" value="LIPID II:GLYCINE GLYCYLTRANSFERASE"/>
    <property type="match status" value="1"/>
</dbReference>
<gene>
    <name evidence="7" type="ORF">ACIGXA_01530</name>
</gene>
<keyword evidence="2" id="KW-0808">Transferase</keyword>
<dbReference type="InterPro" id="IPR003447">
    <property type="entry name" value="FEMABX"/>
</dbReference>
<evidence type="ECO:0000256" key="1">
    <source>
        <dbReference type="ARBA" id="ARBA00009943"/>
    </source>
</evidence>
<evidence type="ECO:0000256" key="2">
    <source>
        <dbReference type="ARBA" id="ARBA00022679"/>
    </source>
</evidence>
<evidence type="ECO:0000256" key="5">
    <source>
        <dbReference type="ARBA" id="ARBA00023315"/>
    </source>
</evidence>
<dbReference type="PANTHER" id="PTHR36174">
    <property type="entry name" value="LIPID II:GLYCINE GLYCYLTRANSFERASE"/>
    <property type="match status" value="1"/>
</dbReference>
<dbReference type="RefSeq" id="WP_399643443.1">
    <property type="nucleotide sequence ID" value="NZ_JBITYG010000001.1"/>
</dbReference>
<keyword evidence="6" id="KW-0961">Cell wall biogenesis/degradation</keyword>